<name>A0A0C2N5R0_THEKT</name>
<dbReference type="Gene3D" id="3.40.50.300">
    <property type="entry name" value="P-loop containing nucleotide triphosphate hydrolases"/>
    <property type="match status" value="2"/>
</dbReference>
<feature type="domain" description="Helicase ATP-binding" evidence="4">
    <location>
        <begin position="1"/>
        <end position="112"/>
    </location>
</feature>
<evidence type="ECO:0000256" key="1">
    <source>
        <dbReference type="ARBA" id="ARBA00022741"/>
    </source>
</evidence>
<dbReference type="InterPro" id="IPR014013">
    <property type="entry name" value="Helic_SF1/SF2_ATP-bd_DinG/Rad3"/>
</dbReference>
<protein>
    <submittedName>
        <fullName evidence="5">ATP-dependent RNA helicase CHL1</fullName>
    </submittedName>
</protein>
<reference evidence="5 6" key="1">
    <citation type="journal article" date="2014" name="Genome Biol. Evol.">
        <title>The genome of the myxosporean Thelohanellus kitauei shows adaptations to nutrient acquisition within its fish host.</title>
        <authorList>
            <person name="Yang Y."/>
            <person name="Xiong J."/>
            <person name="Zhou Z."/>
            <person name="Huo F."/>
            <person name="Miao W."/>
            <person name="Ran C."/>
            <person name="Liu Y."/>
            <person name="Zhang J."/>
            <person name="Feng J."/>
            <person name="Wang M."/>
            <person name="Wang M."/>
            <person name="Wang L."/>
            <person name="Yao B."/>
        </authorList>
    </citation>
    <scope>NUCLEOTIDE SEQUENCE [LARGE SCALE GENOMIC DNA]</scope>
    <source>
        <strain evidence="5">Wuqing</strain>
    </source>
</reference>
<dbReference type="InterPro" id="IPR045028">
    <property type="entry name" value="DinG/Rad3-like"/>
</dbReference>
<dbReference type="EMBL" id="JWZT01000106">
    <property type="protein sequence ID" value="KII74986.1"/>
    <property type="molecule type" value="Genomic_DNA"/>
</dbReference>
<dbReference type="PROSITE" id="PS00690">
    <property type="entry name" value="DEAH_ATP_HELICASE"/>
    <property type="match status" value="1"/>
</dbReference>
<dbReference type="GO" id="GO:0003678">
    <property type="term" value="F:DNA helicase activity"/>
    <property type="evidence" value="ECO:0007669"/>
    <property type="project" value="InterPro"/>
</dbReference>
<dbReference type="PANTHER" id="PTHR11472">
    <property type="entry name" value="DNA REPAIR DEAD HELICASE RAD3/XP-D SUBFAMILY MEMBER"/>
    <property type="match status" value="1"/>
</dbReference>
<dbReference type="Pfam" id="PF06733">
    <property type="entry name" value="DEAD_2"/>
    <property type="match status" value="1"/>
</dbReference>
<dbReference type="PROSITE" id="PS51193">
    <property type="entry name" value="HELICASE_ATP_BIND_2"/>
    <property type="match status" value="1"/>
</dbReference>
<evidence type="ECO:0000256" key="3">
    <source>
        <dbReference type="ARBA" id="ARBA00022840"/>
    </source>
</evidence>
<dbReference type="InterPro" id="IPR002464">
    <property type="entry name" value="DNA/RNA_helicase_DEAH_CS"/>
</dbReference>
<gene>
    <name evidence="5" type="ORF">RF11_16128</name>
</gene>
<keyword evidence="6" id="KW-1185">Reference proteome</keyword>
<evidence type="ECO:0000313" key="6">
    <source>
        <dbReference type="Proteomes" id="UP000031668"/>
    </source>
</evidence>
<dbReference type="PANTHER" id="PTHR11472:SF41">
    <property type="entry name" value="ATP-DEPENDENT DNA HELICASE DDX11-RELATED"/>
    <property type="match status" value="1"/>
</dbReference>
<dbReference type="GO" id="GO:0005524">
    <property type="term" value="F:ATP binding"/>
    <property type="evidence" value="ECO:0007669"/>
    <property type="project" value="UniProtKB-KW"/>
</dbReference>
<dbReference type="GO" id="GO:0003677">
    <property type="term" value="F:DNA binding"/>
    <property type="evidence" value="ECO:0007669"/>
    <property type="project" value="InterPro"/>
</dbReference>
<dbReference type="GO" id="GO:0005634">
    <property type="term" value="C:nucleus"/>
    <property type="evidence" value="ECO:0007669"/>
    <property type="project" value="TreeGrafter"/>
</dbReference>
<evidence type="ECO:0000313" key="5">
    <source>
        <dbReference type="EMBL" id="KII74986.1"/>
    </source>
</evidence>
<dbReference type="InterPro" id="IPR010614">
    <property type="entry name" value="RAD3-like_helicase_DEAD"/>
</dbReference>
<keyword evidence="5" id="KW-0347">Helicase</keyword>
<dbReference type="GO" id="GO:0034085">
    <property type="term" value="P:establishment of sister chromatid cohesion"/>
    <property type="evidence" value="ECO:0007669"/>
    <property type="project" value="TreeGrafter"/>
</dbReference>
<dbReference type="Proteomes" id="UP000031668">
    <property type="component" value="Unassembled WGS sequence"/>
</dbReference>
<dbReference type="AlphaFoldDB" id="A0A0C2N5R0"/>
<dbReference type="OrthoDB" id="267079at2759"/>
<dbReference type="InterPro" id="IPR027417">
    <property type="entry name" value="P-loop_NTPase"/>
</dbReference>
<keyword evidence="3" id="KW-0067">ATP-binding</keyword>
<comment type="caution">
    <text evidence="5">The sequence shown here is derived from an EMBL/GenBank/DDBJ whole genome shotgun (WGS) entry which is preliminary data.</text>
</comment>
<evidence type="ECO:0000256" key="2">
    <source>
        <dbReference type="ARBA" id="ARBA00022801"/>
    </source>
</evidence>
<evidence type="ECO:0000259" key="4">
    <source>
        <dbReference type="PROSITE" id="PS51193"/>
    </source>
</evidence>
<keyword evidence="1" id="KW-0547">Nucleotide-binding</keyword>
<proteinExistence type="predicted"/>
<sequence length="342" mass="39205">MDIEDVVTKAKCYQQCPYYACRNASNFAQLVILPYQYLLSEEARNSMSIELENSIVIIDEAHNLINTLESSNSCKIFQNQLMSVKSCVDKFLQTRETDYEVIAKTSQLKMICDSLLTFLPSKECVSVSEFISRFHLENINIVKLDEFCKNFQFVTSLIKYFSKIQTNGSPQCIYTFINIISCLRNSSPSDKLIVDSNNSITFFCLDSAAKFRKLTTGCRSIIIVGGTLEPLSEFQDFFQAAHFDISKIYTFSFDHIVPSKNLLSLVMKTGPSERELTWSFLNKDDEIMISELCRMLFNIYTFIPAGLICFYPSYKMLAKFVEVLKTSGLFSKINQNKKVQNF</sequence>
<accession>A0A0C2N5R0</accession>
<dbReference type="GO" id="GO:0016787">
    <property type="term" value="F:hydrolase activity"/>
    <property type="evidence" value="ECO:0007669"/>
    <property type="project" value="UniProtKB-KW"/>
</dbReference>
<keyword evidence="2" id="KW-0378">Hydrolase</keyword>
<organism evidence="5 6">
    <name type="scientific">Thelohanellus kitauei</name>
    <name type="common">Myxosporean</name>
    <dbReference type="NCBI Taxonomy" id="669202"/>
    <lineage>
        <taxon>Eukaryota</taxon>
        <taxon>Metazoa</taxon>
        <taxon>Cnidaria</taxon>
        <taxon>Myxozoa</taxon>
        <taxon>Myxosporea</taxon>
        <taxon>Bivalvulida</taxon>
        <taxon>Platysporina</taxon>
        <taxon>Myxobolidae</taxon>
        <taxon>Thelohanellus</taxon>
    </lineage>
</organism>